<feature type="non-terminal residue" evidence="1">
    <location>
        <position position="22"/>
    </location>
</feature>
<gene>
    <name evidence="1" type="ORF">METZ01_LOCUS399130</name>
</gene>
<name>A0A382VIC7_9ZZZZ</name>
<sequence length="22" mass="2756">MTFRYMNLPSLNQHHITQKPLW</sequence>
<proteinExistence type="predicted"/>
<accession>A0A382VIC7</accession>
<evidence type="ECO:0000313" key="1">
    <source>
        <dbReference type="EMBL" id="SVD46276.1"/>
    </source>
</evidence>
<protein>
    <submittedName>
        <fullName evidence="1">Uncharacterized protein</fullName>
    </submittedName>
</protein>
<dbReference type="AlphaFoldDB" id="A0A382VIC7"/>
<reference evidence="1" key="1">
    <citation type="submission" date="2018-05" db="EMBL/GenBank/DDBJ databases">
        <authorList>
            <person name="Lanie J.A."/>
            <person name="Ng W.-L."/>
            <person name="Kazmierczak K.M."/>
            <person name="Andrzejewski T.M."/>
            <person name="Davidsen T.M."/>
            <person name="Wayne K.J."/>
            <person name="Tettelin H."/>
            <person name="Glass J.I."/>
            <person name="Rusch D."/>
            <person name="Podicherti R."/>
            <person name="Tsui H.-C.T."/>
            <person name="Winkler M.E."/>
        </authorList>
    </citation>
    <scope>NUCLEOTIDE SEQUENCE</scope>
</reference>
<organism evidence="1">
    <name type="scientific">marine metagenome</name>
    <dbReference type="NCBI Taxonomy" id="408172"/>
    <lineage>
        <taxon>unclassified sequences</taxon>
        <taxon>metagenomes</taxon>
        <taxon>ecological metagenomes</taxon>
    </lineage>
</organism>
<dbReference type="EMBL" id="UINC01152213">
    <property type="protein sequence ID" value="SVD46276.1"/>
    <property type="molecule type" value="Genomic_DNA"/>
</dbReference>